<dbReference type="GeneID" id="78359139"/>
<reference evidence="5 6" key="1">
    <citation type="journal article" date="2018" name="Elife">
        <title>Discovery and characterization of a prevalent human gut bacterial enzyme sufficient for the inactivation of a family of plant toxins.</title>
        <authorList>
            <person name="Koppel N."/>
            <person name="Bisanz J.E."/>
            <person name="Pandelia M.E."/>
            <person name="Turnbaugh P.J."/>
            <person name="Balskus E.P."/>
        </authorList>
    </citation>
    <scope>NUCLEOTIDE SEQUENCE [LARGE SCALE GENOMIC DNA]</scope>
    <source>
        <strain evidence="5 6">3C</strain>
    </source>
</reference>
<dbReference type="Proteomes" id="UP000254000">
    <property type="component" value="Unassembled WGS sequence"/>
</dbReference>
<name>A0A369M4L5_9ACTN</name>
<dbReference type="PROSITE" id="PS50943">
    <property type="entry name" value="HTH_CROC1"/>
    <property type="match status" value="1"/>
</dbReference>
<evidence type="ECO:0000256" key="2">
    <source>
        <dbReference type="ARBA" id="ARBA00023125"/>
    </source>
</evidence>
<gene>
    <name evidence="5" type="ORF">C1877_05365</name>
</gene>
<dbReference type="RefSeq" id="WP_015539841.1">
    <property type="nucleotide sequence ID" value="NZ_CABMMS010000003.1"/>
</dbReference>
<dbReference type="GO" id="GO:0003700">
    <property type="term" value="F:DNA-binding transcription factor activity"/>
    <property type="evidence" value="ECO:0007669"/>
    <property type="project" value="TreeGrafter"/>
</dbReference>
<dbReference type="OrthoDB" id="3175291at2"/>
<accession>A0A369M4L5</accession>
<evidence type="ECO:0000313" key="6">
    <source>
        <dbReference type="Proteomes" id="UP000254000"/>
    </source>
</evidence>
<protein>
    <submittedName>
        <fullName evidence="5">XRE family transcriptional regulator</fullName>
    </submittedName>
</protein>
<keyword evidence="6" id="KW-1185">Reference proteome</keyword>
<dbReference type="GO" id="GO:0005829">
    <property type="term" value="C:cytosol"/>
    <property type="evidence" value="ECO:0007669"/>
    <property type="project" value="TreeGrafter"/>
</dbReference>
<dbReference type="Gene3D" id="1.10.260.40">
    <property type="entry name" value="lambda repressor-like DNA-binding domains"/>
    <property type="match status" value="1"/>
</dbReference>
<dbReference type="PANTHER" id="PTHR46797">
    <property type="entry name" value="HTH-TYPE TRANSCRIPTIONAL REGULATOR"/>
    <property type="match status" value="1"/>
</dbReference>
<dbReference type="InterPro" id="IPR010982">
    <property type="entry name" value="Lambda_DNA-bd_dom_sf"/>
</dbReference>
<dbReference type="SUPFAM" id="SSF47413">
    <property type="entry name" value="lambda repressor-like DNA-binding domains"/>
    <property type="match status" value="1"/>
</dbReference>
<sequence>MRTSSETQRRLGLRIKDLREERGLSQYACAPLLGVSRTYLADVECGRRNVSLATLDSIARGLGISLEELLKGV</sequence>
<dbReference type="PANTHER" id="PTHR46797:SF23">
    <property type="entry name" value="HTH-TYPE TRANSCRIPTIONAL REGULATOR SUTR"/>
    <property type="match status" value="1"/>
</dbReference>
<organism evidence="5 6">
    <name type="scientific">Gordonibacter pamelaeae</name>
    <dbReference type="NCBI Taxonomy" id="471189"/>
    <lineage>
        <taxon>Bacteria</taxon>
        <taxon>Bacillati</taxon>
        <taxon>Actinomycetota</taxon>
        <taxon>Coriobacteriia</taxon>
        <taxon>Eggerthellales</taxon>
        <taxon>Eggerthellaceae</taxon>
        <taxon>Gordonibacter</taxon>
    </lineage>
</organism>
<keyword evidence="2" id="KW-0238">DNA-binding</keyword>
<evidence type="ECO:0000259" key="4">
    <source>
        <dbReference type="PROSITE" id="PS50943"/>
    </source>
</evidence>
<keyword evidence="1" id="KW-0805">Transcription regulation</keyword>
<evidence type="ECO:0000256" key="1">
    <source>
        <dbReference type="ARBA" id="ARBA00023015"/>
    </source>
</evidence>
<dbReference type="InterPro" id="IPR050807">
    <property type="entry name" value="TransReg_Diox_bact_type"/>
</dbReference>
<dbReference type="AlphaFoldDB" id="A0A369M4L5"/>
<proteinExistence type="predicted"/>
<evidence type="ECO:0000256" key="3">
    <source>
        <dbReference type="ARBA" id="ARBA00023163"/>
    </source>
</evidence>
<dbReference type="SMART" id="SM00530">
    <property type="entry name" value="HTH_XRE"/>
    <property type="match status" value="1"/>
</dbReference>
<dbReference type="EMBL" id="PPTS01000003">
    <property type="protein sequence ID" value="RDB65877.1"/>
    <property type="molecule type" value="Genomic_DNA"/>
</dbReference>
<dbReference type="Pfam" id="PF01381">
    <property type="entry name" value="HTH_3"/>
    <property type="match status" value="1"/>
</dbReference>
<dbReference type="GO" id="GO:0003677">
    <property type="term" value="F:DNA binding"/>
    <property type="evidence" value="ECO:0007669"/>
    <property type="project" value="UniProtKB-KW"/>
</dbReference>
<evidence type="ECO:0000313" key="5">
    <source>
        <dbReference type="EMBL" id="RDB65877.1"/>
    </source>
</evidence>
<keyword evidence="3" id="KW-0804">Transcription</keyword>
<feature type="domain" description="HTH cro/C1-type" evidence="4">
    <location>
        <begin position="15"/>
        <end position="69"/>
    </location>
</feature>
<dbReference type="InterPro" id="IPR001387">
    <property type="entry name" value="Cro/C1-type_HTH"/>
</dbReference>
<dbReference type="CDD" id="cd00093">
    <property type="entry name" value="HTH_XRE"/>
    <property type="match status" value="1"/>
</dbReference>
<comment type="caution">
    <text evidence="5">The sequence shown here is derived from an EMBL/GenBank/DDBJ whole genome shotgun (WGS) entry which is preliminary data.</text>
</comment>